<name>A0A0C4E4F4_MAGP6</name>
<keyword evidence="4" id="KW-1185">Reference proteome</keyword>
<keyword evidence="1" id="KW-0472">Membrane</keyword>
<reference evidence="3" key="4">
    <citation type="journal article" date="2015" name="G3 (Bethesda)">
        <title>Genome sequences of three phytopathogenic species of the Magnaporthaceae family of fungi.</title>
        <authorList>
            <person name="Okagaki L.H."/>
            <person name="Nunes C.C."/>
            <person name="Sailsbery J."/>
            <person name="Clay B."/>
            <person name="Brown D."/>
            <person name="John T."/>
            <person name="Oh Y."/>
            <person name="Young N."/>
            <person name="Fitzgerald M."/>
            <person name="Haas B.J."/>
            <person name="Zeng Q."/>
            <person name="Young S."/>
            <person name="Adiconis X."/>
            <person name="Fan L."/>
            <person name="Levin J.Z."/>
            <person name="Mitchell T.K."/>
            <person name="Okubara P.A."/>
            <person name="Farman M.L."/>
            <person name="Kohn L.M."/>
            <person name="Birren B."/>
            <person name="Ma L.-J."/>
            <person name="Dean R.A."/>
        </authorList>
    </citation>
    <scope>NUCLEOTIDE SEQUENCE</scope>
    <source>
        <strain evidence="3">ATCC 64411 / 73-15</strain>
    </source>
</reference>
<dbReference type="EnsemblFungi" id="MAPG_07347T0">
    <property type="protein sequence ID" value="MAPG_07347T0"/>
    <property type="gene ID" value="MAPG_07347"/>
</dbReference>
<evidence type="ECO:0000256" key="1">
    <source>
        <dbReference type="SAM" id="Phobius"/>
    </source>
</evidence>
<dbReference type="OrthoDB" id="1046782at2759"/>
<evidence type="ECO:0000313" key="3">
    <source>
        <dbReference type="EnsemblFungi" id="MAPG_07347T0"/>
    </source>
</evidence>
<reference evidence="3" key="5">
    <citation type="submission" date="2015-06" db="UniProtKB">
        <authorList>
            <consortium name="EnsemblFungi"/>
        </authorList>
    </citation>
    <scope>IDENTIFICATION</scope>
    <source>
        <strain evidence="3">ATCC 64411</strain>
    </source>
</reference>
<gene>
    <name evidence="2" type="ORF">MAPG_07347</name>
</gene>
<accession>A0A0C4E4F4</accession>
<reference evidence="2" key="2">
    <citation type="submission" date="2010-05" db="EMBL/GenBank/DDBJ databases">
        <title>The Genome Sequence of Magnaporthe poae strain ATCC 64411.</title>
        <authorList>
            <consortium name="The Broad Institute Genome Sequencing Platform"/>
            <consortium name="Broad Institute Genome Sequencing Center for Infectious Disease"/>
            <person name="Ma L.-J."/>
            <person name="Dead R."/>
            <person name="Young S."/>
            <person name="Zeng Q."/>
            <person name="Koehrsen M."/>
            <person name="Alvarado L."/>
            <person name="Berlin A."/>
            <person name="Chapman S.B."/>
            <person name="Chen Z."/>
            <person name="Freedman E."/>
            <person name="Gellesch M."/>
            <person name="Goldberg J."/>
            <person name="Griggs A."/>
            <person name="Gujja S."/>
            <person name="Heilman E.R."/>
            <person name="Heiman D."/>
            <person name="Hepburn T."/>
            <person name="Howarth C."/>
            <person name="Jen D."/>
            <person name="Larson L."/>
            <person name="Mehta T."/>
            <person name="Neiman D."/>
            <person name="Pearson M."/>
            <person name="Roberts A."/>
            <person name="Saif S."/>
            <person name="Shea T."/>
            <person name="Shenoy N."/>
            <person name="Sisk P."/>
            <person name="Stolte C."/>
            <person name="Sykes S."/>
            <person name="Walk T."/>
            <person name="White J."/>
            <person name="Yandava C."/>
            <person name="Haas B."/>
            <person name="Nusbaum C."/>
            <person name="Birren B."/>
        </authorList>
    </citation>
    <scope>NUCLEOTIDE SEQUENCE</scope>
    <source>
        <strain evidence="2">ATCC 64411</strain>
    </source>
</reference>
<keyword evidence="1" id="KW-0812">Transmembrane</keyword>
<dbReference type="Proteomes" id="UP000011715">
    <property type="component" value="Unassembled WGS sequence"/>
</dbReference>
<evidence type="ECO:0000313" key="2">
    <source>
        <dbReference type="EMBL" id="KLU88360.1"/>
    </source>
</evidence>
<sequence>MPLAQVWYLHQMAPQRTRGHYALAFVTLAFLPAPFVYTVFNMSFFNFGPGDRRLIFPSAANADAYQSPDNVFRRSSHHGQWQTAVSSVS</sequence>
<reference evidence="4" key="1">
    <citation type="submission" date="2010-05" db="EMBL/GenBank/DDBJ databases">
        <title>The genome sequence of Magnaporthe poae strain ATCC 64411.</title>
        <authorList>
            <person name="Ma L.-J."/>
            <person name="Dead R."/>
            <person name="Young S."/>
            <person name="Zeng Q."/>
            <person name="Koehrsen M."/>
            <person name="Alvarado L."/>
            <person name="Berlin A."/>
            <person name="Chapman S.B."/>
            <person name="Chen Z."/>
            <person name="Freedman E."/>
            <person name="Gellesch M."/>
            <person name="Goldberg J."/>
            <person name="Griggs A."/>
            <person name="Gujja S."/>
            <person name="Heilman E.R."/>
            <person name="Heiman D."/>
            <person name="Hepburn T."/>
            <person name="Howarth C."/>
            <person name="Jen D."/>
            <person name="Larson L."/>
            <person name="Mehta T."/>
            <person name="Neiman D."/>
            <person name="Pearson M."/>
            <person name="Roberts A."/>
            <person name="Saif S."/>
            <person name="Shea T."/>
            <person name="Shenoy N."/>
            <person name="Sisk P."/>
            <person name="Stolte C."/>
            <person name="Sykes S."/>
            <person name="Walk T."/>
            <person name="White J."/>
            <person name="Yandava C."/>
            <person name="Haas B."/>
            <person name="Nusbaum C."/>
            <person name="Birren B."/>
        </authorList>
    </citation>
    <scope>NUCLEOTIDE SEQUENCE [LARGE SCALE GENOMIC DNA]</scope>
    <source>
        <strain evidence="4">ATCC 64411 / 73-15</strain>
    </source>
</reference>
<dbReference type="EMBL" id="GL876971">
    <property type="protein sequence ID" value="KLU88360.1"/>
    <property type="molecule type" value="Genomic_DNA"/>
</dbReference>
<dbReference type="AlphaFoldDB" id="A0A0C4E4F4"/>
<evidence type="ECO:0000313" key="4">
    <source>
        <dbReference type="Proteomes" id="UP000011715"/>
    </source>
</evidence>
<reference evidence="2" key="3">
    <citation type="submission" date="2011-03" db="EMBL/GenBank/DDBJ databases">
        <title>Annotation of Magnaporthe poae ATCC 64411.</title>
        <authorList>
            <person name="Ma L.-J."/>
            <person name="Dead R."/>
            <person name="Young S.K."/>
            <person name="Zeng Q."/>
            <person name="Gargeya S."/>
            <person name="Fitzgerald M."/>
            <person name="Haas B."/>
            <person name="Abouelleil A."/>
            <person name="Alvarado L."/>
            <person name="Arachchi H.M."/>
            <person name="Berlin A."/>
            <person name="Brown A."/>
            <person name="Chapman S.B."/>
            <person name="Chen Z."/>
            <person name="Dunbar C."/>
            <person name="Freedman E."/>
            <person name="Gearin G."/>
            <person name="Gellesch M."/>
            <person name="Goldberg J."/>
            <person name="Griggs A."/>
            <person name="Gujja S."/>
            <person name="Heiman D."/>
            <person name="Howarth C."/>
            <person name="Larson L."/>
            <person name="Lui A."/>
            <person name="MacDonald P.J.P."/>
            <person name="Mehta T."/>
            <person name="Montmayeur A."/>
            <person name="Murphy C."/>
            <person name="Neiman D."/>
            <person name="Pearson M."/>
            <person name="Priest M."/>
            <person name="Roberts A."/>
            <person name="Saif S."/>
            <person name="Shea T."/>
            <person name="Shenoy N."/>
            <person name="Sisk P."/>
            <person name="Stolte C."/>
            <person name="Sykes S."/>
            <person name="Yandava C."/>
            <person name="Wortman J."/>
            <person name="Nusbaum C."/>
            <person name="Birren B."/>
        </authorList>
    </citation>
    <scope>NUCLEOTIDE SEQUENCE</scope>
    <source>
        <strain evidence="2">ATCC 64411</strain>
    </source>
</reference>
<organism evidence="3 4">
    <name type="scientific">Magnaporthiopsis poae (strain ATCC 64411 / 73-15)</name>
    <name type="common">Kentucky bluegrass fungus</name>
    <name type="synonym">Magnaporthe poae</name>
    <dbReference type="NCBI Taxonomy" id="644358"/>
    <lineage>
        <taxon>Eukaryota</taxon>
        <taxon>Fungi</taxon>
        <taxon>Dikarya</taxon>
        <taxon>Ascomycota</taxon>
        <taxon>Pezizomycotina</taxon>
        <taxon>Sordariomycetes</taxon>
        <taxon>Sordariomycetidae</taxon>
        <taxon>Magnaporthales</taxon>
        <taxon>Magnaporthaceae</taxon>
        <taxon>Magnaporthiopsis</taxon>
    </lineage>
</organism>
<keyword evidence="1" id="KW-1133">Transmembrane helix</keyword>
<proteinExistence type="predicted"/>
<dbReference type="EMBL" id="ADBL01001775">
    <property type="status" value="NOT_ANNOTATED_CDS"/>
    <property type="molecule type" value="Genomic_DNA"/>
</dbReference>
<feature type="transmembrane region" description="Helical" evidence="1">
    <location>
        <begin position="21"/>
        <end position="40"/>
    </location>
</feature>
<protein>
    <submittedName>
        <fullName evidence="2 3">Uncharacterized protein</fullName>
    </submittedName>
</protein>
<dbReference type="VEuPathDB" id="FungiDB:MAPG_07347"/>